<dbReference type="InterPro" id="IPR006311">
    <property type="entry name" value="TAT_signal"/>
</dbReference>
<dbReference type="InterPro" id="IPR046867">
    <property type="entry name" value="AldOxase/xan_DH_MoCoBD2"/>
</dbReference>
<gene>
    <name evidence="3" type="ORF">GRI35_13520</name>
</gene>
<keyword evidence="4" id="KW-1185">Reference proteome</keyword>
<dbReference type="PANTHER" id="PTHR47495">
    <property type="entry name" value="ALDEHYDE DEHYDROGENASE"/>
    <property type="match status" value="1"/>
</dbReference>
<dbReference type="AlphaFoldDB" id="A0A844ZF61"/>
<organism evidence="3 4">
    <name type="scientific">Pontixanthobacter aestiaquae</name>
    <dbReference type="NCBI Taxonomy" id="1509367"/>
    <lineage>
        <taxon>Bacteria</taxon>
        <taxon>Pseudomonadati</taxon>
        <taxon>Pseudomonadota</taxon>
        <taxon>Alphaproteobacteria</taxon>
        <taxon>Sphingomonadales</taxon>
        <taxon>Erythrobacteraceae</taxon>
        <taxon>Pontixanthobacter</taxon>
    </lineage>
</organism>
<evidence type="ECO:0000313" key="4">
    <source>
        <dbReference type="Proteomes" id="UP000460290"/>
    </source>
</evidence>
<dbReference type="SUPFAM" id="SSF56003">
    <property type="entry name" value="Molybdenum cofactor-binding domain"/>
    <property type="match status" value="2"/>
</dbReference>
<sequence length="761" mass="81728">MAISRRGVLVGAAVGGGLLVAWGLRPRAFPTPLTPAEGEYAFDAWLKIANDGVVTVAVPQMEMGQGVSTILPQIIAQELGADWRQVAVEPAPVSGAYANIPLAAKWSALWMPAMPELAGEPDTILAERYAQISRFSATADGTSLAAYELPCREAAASARGMLTAEAAERWGAPLEECYARGGFIVHEEKQLSFAELVEAAAQREAPDPAPLRSEFPSERPIAGPAQGDTAFPRLDLPSKVDGTHLFAGDVRLPDMVYAAIKHGPLEQAELSGFDEKAFAGDDRIVGIIKGKRWLAVAATDWWSADQAVEAMKPRFSVSNVAESDRSDRAFDEAVPGGEAFRIATRGEGSEALKERDIARRYHVEPALHAPLETASATARYADGKLELWIASQAPEKAREAAAKAIGVPVEDVILYPMPAGGSFDRRLEHDHAIEVALIARELSKERPRPVQLIWSRWQEHLAGLPRTPASGLLWAELVPGANGRINAMHVRVAVPSTTHEFGERLFNNKTAWAARRAAAGKADPLAVEGAMPPYGIPHVAIDHVPTDIGHGTARMRGNAHSYTAFFVESFIDETAAMFGREPLSYRIEMLGNDTRMVSCLQRAARLAQWDGGRDQSGQGLACHLMGSLQSGGRIACIATARRDEGGLRVIKLSAAVDIGRIVNLDIARQQIEGGLIFGLSLARGSSTRYSGGLPTNQRLSQLDLPVLADCPEIEVDFIASEQDPFDPGELGAAVCAPAIANALFSATGIRFRRLPLFSEGL</sequence>
<feature type="region of interest" description="Disordered" evidence="1">
    <location>
        <begin position="206"/>
        <end position="233"/>
    </location>
</feature>
<dbReference type="RefSeq" id="WP_160614631.1">
    <property type="nucleotide sequence ID" value="NZ_JAUFQM010000001.1"/>
</dbReference>
<dbReference type="GO" id="GO:0016491">
    <property type="term" value="F:oxidoreductase activity"/>
    <property type="evidence" value="ECO:0007669"/>
    <property type="project" value="InterPro"/>
</dbReference>
<dbReference type="InterPro" id="IPR052516">
    <property type="entry name" value="N-heterocyclic_Hydroxylase"/>
</dbReference>
<dbReference type="InterPro" id="IPR012368">
    <property type="entry name" value="OxRdtase_Mopterin-bd_su_IorB"/>
</dbReference>
<dbReference type="InterPro" id="IPR000674">
    <property type="entry name" value="Ald_Oxase/Xan_DH_a/b"/>
</dbReference>
<comment type="caution">
    <text evidence="3">The sequence shown here is derived from an EMBL/GenBank/DDBJ whole genome shotgun (WGS) entry which is preliminary data.</text>
</comment>
<dbReference type="Gene3D" id="3.90.1170.50">
    <property type="entry name" value="Aldehyde oxidase/xanthine dehydrogenase, a/b hammerhead"/>
    <property type="match status" value="1"/>
</dbReference>
<dbReference type="PANTHER" id="PTHR47495:SF1">
    <property type="entry name" value="BLL3820 PROTEIN"/>
    <property type="match status" value="1"/>
</dbReference>
<reference evidence="3 4" key="1">
    <citation type="submission" date="2019-12" db="EMBL/GenBank/DDBJ databases">
        <title>Genomic-based taxomic classification of the family Erythrobacteraceae.</title>
        <authorList>
            <person name="Xu L."/>
        </authorList>
    </citation>
    <scope>NUCLEOTIDE SEQUENCE [LARGE SCALE GENOMIC DNA]</scope>
    <source>
        <strain evidence="3 4">KCTC 42006</strain>
    </source>
</reference>
<evidence type="ECO:0000259" key="2">
    <source>
        <dbReference type="SMART" id="SM01008"/>
    </source>
</evidence>
<dbReference type="Pfam" id="PF20256">
    <property type="entry name" value="MoCoBD_2"/>
    <property type="match status" value="2"/>
</dbReference>
<proteinExistence type="predicted"/>
<dbReference type="InterPro" id="IPR037165">
    <property type="entry name" value="AldOxase/xan_DH_Mopterin-bd_sf"/>
</dbReference>
<feature type="domain" description="Aldehyde oxidase/xanthine dehydrogenase a/b hammerhead" evidence="2">
    <location>
        <begin position="241"/>
        <end position="319"/>
    </location>
</feature>
<protein>
    <submittedName>
        <fullName evidence="3">Molybdopterin-dependent oxidoreductase</fullName>
    </submittedName>
</protein>
<evidence type="ECO:0000313" key="3">
    <source>
        <dbReference type="EMBL" id="MXO84389.1"/>
    </source>
</evidence>
<dbReference type="OrthoDB" id="9767994at2"/>
<dbReference type="PROSITE" id="PS51318">
    <property type="entry name" value="TAT"/>
    <property type="match status" value="1"/>
</dbReference>
<name>A0A844ZF61_9SPHN</name>
<dbReference type="InterPro" id="IPR008274">
    <property type="entry name" value="AldOxase/xan_DH_MoCoBD1"/>
</dbReference>
<dbReference type="PIRSF" id="PIRSF036389">
    <property type="entry name" value="IOR_B"/>
    <property type="match status" value="1"/>
</dbReference>
<dbReference type="SMART" id="SM01008">
    <property type="entry name" value="Ald_Xan_dh_C"/>
    <property type="match status" value="1"/>
</dbReference>
<dbReference type="EMBL" id="WTYZ01000001">
    <property type="protein sequence ID" value="MXO84389.1"/>
    <property type="molecule type" value="Genomic_DNA"/>
</dbReference>
<dbReference type="Gene3D" id="3.30.365.10">
    <property type="entry name" value="Aldehyde oxidase/xanthine dehydrogenase, molybdopterin binding domain"/>
    <property type="match status" value="3"/>
</dbReference>
<accession>A0A844ZF61</accession>
<dbReference type="Proteomes" id="UP000460290">
    <property type="component" value="Unassembled WGS sequence"/>
</dbReference>
<evidence type="ECO:0000256" key="1">
    <source>
        <dbReference type="SAM" id="MobiDB-lite"/>
    </source>
</evidence>
<dbReference type="Pfam" id="PF02738">
    <property type="entry name" value="MoCoBD_1"/>
    <property type="match status" value="1"/>
</dbReference>